<dbReference type="PANTHER" id="PTHR11439:SF495">
    <property type="entry name" value="REVERSE TRANSCRIPTASE, RNA-DEPENDENT DNA POLYMERASE-RELATED"/>
    <property type="match status" value="1"/>
</dbReference>
<evidence type="ECO:0000256" key="1">
    <source>
        <dbReference type="PROSITE-ProRule" id="PRU00047"/>
    </source>
</evidence>
<reference evidence="4" key="1">
    <citation type="journal article" date="2022" name="Int. J. Mol. Sci.">
        <title>Draft Genome of Tanacetum Coccineum: Genomic Comparison of Closely Related Tanacetum-Family Plants.</title>
        <authorList>
            <person name="Yamashiro T."/>
            <person name="Shiraishi A."/>
            <person name="Nakayama K."/>
            <person name="Satake H."/>
        </authorList>
    </citation>
    <scope>NUCLEOTIDE SEQUENCE</scope>
</reference>
<name>A0ABQ5EZ82_9ASTR</name>
<dbReference type="InterPro" id="IPR036397">
    <property type="entry name" value="RNaseH_sf"/>
</dbReference>
<evidence type="ECO:0000313" key="5">
    <source>
        <dbReference type="Proteomes" id="UP001151760"/>
    </source>
</evidence>
<keyword evidence="1" id="KW-0862">Zinc</keyword>
<dbReference type="InterPro" id="IPR036875">
    <property type="entry name" value="Znf_CCHC_sf"/>
</dbReference>
<dbReference type="InterPro" id="IPR001878">
    <property type="entry name" value="Znf_CCHC"/>
</dbReference>
<accession>A0ABQ5EZ82</accession>
<dbReference type="PANTHER" id="PTHR11439">
    <property type="entry name" value="GAG-POL-RELATED RETROTRANSPOSON"/>
    <property type="match status" value="1"/>
</dbReference>
<dbReference type="InterPro" id="IPR012337">
    <property type="entry name" value="RNaseH-like_sf"/>
</dbReference>
<protein>
    <submittedName>
        <fullName evidence="4">Ribonuclease H-like domain-containing protein</fullName>
    </submittedName>
</protein>
<evidence type="ECO:0000256" key="2">
    <source>
        <dbReference type="SAM" id="MobiDB-lite"/>
    </source>
</evidence>
<gene>
    <name evidence="4" type="ORF">Tco_0991430</name>
</gene>
<dbReference type="SUPFAM" id="SSF53098">
    <property type="entry name" value="Ribonuclease H-like"/>
    <property type="match status" value="1"/>
</dbReference>
<proteinExistence type="predicted"/>
<dbReference type="EMBL" id="BQNB010016839">
    <property type="protein sequence ID" value="GJT56376.1"/>
    <property type="molecule type" value="Genomic_DNA"/>
</dbReference>
<comment type="caution">
    <text evidence="4">The sequence shown here is derived from an EMBL/GenBank/DDBJ whole genome shotgun (WGS) entry which is preliminary data.</text>
</comment>
<dbReference type="SMART" id="SM00343">
    <property type="entry name" value="ZnF_C2HC"/>
    <property type="match status" value="1"/>
</dbReference>
<evidence type="ECO:0000259" key="3">
    <source>
        <dbReference type="PROSITE" id="PS50158"/>
    </source>
</evidence>
<keyword evidence="1" id="KW-0479">Metal-binding</keyword>
<reference evidence="4" key="2">
    <citation type="submission" date="2022-01" db="EMBL/GenBank/DDBJ databases">
        <authorList>
            <person name="Yamashiro T."/>
            <person name="Shiraishi A."/>
            <person name="Satake H."/>
            <person name="Nakayama K."/>
        </authorList>
    </citation>
    <scope>NUCLEOTIDE SEQUENCE</scope>
</reference>
<dbReference type="SUPFAM" id="SSF57756">
    <property type="entry name" value="Retrovirus zinc finger-like domains"/>
    <property type="match status" value="1"/>
</dbReference>
<sequence>MVLFTQIDKDEFLSSHSEIGIVRVSLKKGSTMQMLKLKLESEEENTMALELIKFVKKILAELESEDNEALASPKANELTIPEQTATGKGTSNPLMAGCKDLFILGLTDTSNTNEVVNTDHGVSTASTQVNAVNSINIDNLSDAVIYDIEEMDLRWQIAMLTMRAIRFLKNTRWKLIVNSNETIVFDKSKVECYNCHKRRHFARECRAPRNQDNKKQGKLKRIVSNETSTSYTLCAYVMVFGSTSLHRNFMPPTHDLSFTGLDEFVNKPIVENCKAMSSKEKPKVVRKNDDAPCIKEWVSDDEEEDVSQPKIEKKIVRPSIVDYNFHQKQFQNQRMVKPVWNNAQRVNHQNFVKKTHPCAKKNLVPRAVLMKSDLVSINTARQNISKTAVLVNTARQVNTAHSKTTVNVGRPMSYLSKTAHSTVKRPIHKNTSFKNSEYKQRFTWVFLLATKDETSGILKSFITGIENLLDYKVKVIRTPQQNGVAKRRNRTLIEAARTMLADSKFATTFWDKAVEHQLKYIQSNVCRYKKQVIKQGQLEKRPKPSNDYIFYHYELLIHIIPRSKKFRIIDDLNLQVIMERRLMKIQEKKVNVMIKRRKIMLTALTMLIAAGTNKKFGFTKVKTASTPIETQKPLLKDEDGEKVDVHMYRSMIGSLMYLTSSRPDIMFAVCAYARYQVNPKISHLHAMKRIFRYLKGQPKLGLWYPKDYPFDLVAYTDSDYAGASLDRKSTTGEAEYVAASSCCRQVLWIQNQLLDYGKAKKSVRLMMEKLFGMELELILFWSIIVAKTINGEEQLHALVDGKKIITESSVRRDIKLSDEEGGGPGCQETMEDTIAQTRFENVSKHSNDSLFARVAANKENDEVNVIEEVVKVTMFNVNVLNGKEVFVAGQNENVVEELVDTAQVSTAATTVTITTKEITLAQALEALKTSKPKVKGVVIQEPGKSTTTTTISSQQSQDKGKGIMIEEPMKPMKKKDQIMLDEEADLKLQAEFDEKERLINVDHQLAERLQAQDEELSNAEKATLFQQLLEKRRKHFAAKRAEEKRNKPPTKAQQKKIMYEEEVAINAIPLAVKSPRIIDYKIHKEGKKSYYQIVRADGKSKMYMIFSQMLKSFDREDLEDLYKLVKAKYGSTRPVESMDYLLWNDMKIMFEPHVEDAIWRNQQGYKVLEWKLYDSCGKLDDFEEEYQVYGRIVRIKSLLDVVGITPAHVCVTTAQLELVLLRDFKENMLSVYYY</sequence>
<keyword evidence="5" id="KW-1185">Reference proteome</keyword>
<evidence type="ECO:0000313" key="4">
    <source>
        <dbReference type="EMBL" id="GJT56376.1"/>
    </source>
</evidence>
<dbReference type="Proteomes" id="UP001151760">
    <property type="component" value="Unassembled WGS sequence"/>
</dbReference>
<organism evidence="4 5">
    <name type="scientific">Tanacetum coccineum</name>
    <dbReference type="NCBI Taxonomy" id="301880"/>
    <lineage>
        <taxon>Eukaryota</taxon>
        <taxon>Viridiplantae</taxon>
        <taxon>Streptophyta</taxon>
        <taxon>Embryophyta</taxon>
        <taxon>Tracheophyta</taxon>
        <taxon>Spermatophyta</taxon>
        <taxon>Magnoliopsida</taxon>
        <taxon>eudicotyledons</taxon>
        <taxon>Gunneridae</taxon>
        <taxon>Pentapetalae</taxon>
        <taxon>asterids</taxon>
        <taxon>campanulids</taxon>
        <taxon>Asterales</taxon>
        <taxon>Asteraceae</taxon>
        <taxon>Asteroideae</taxon>
        <taxon>Anthemideae</taxon>
        <taxon>Anthemidinae</taxon>
        <taxon>Tanacetum</taxon>
    </lineage>
</organism>
<keyword evidence="1" id="KW-0863">Zinc-finger</keyword>
<feature type="domain" description="CCHC-type" evidence="3">
    <location>
        <begin position="192"/>
        <end position="206"/>
    </location>
</feature>
<dbReference type="Gene3D" id="3.30.420.10">
    <property type="entry name" value="Ribonuclease H-like superfamily/Ribonuclease H"/>
    <property type="match status" value="1"/>
</dbReference>
<dbReference type="PROSITE" id="PS50158">
    <property type="entry name" value="ZF_CCHC"/>
    <property type="match status" value="1"/>
</dbReference>
<feature type="region of interest" description="Disordered" evidence="2">
    <location>
        <begin position="70"/>
        <end position="89"/>
    </location>
</feature>
<dbReference type="Gene3D" id="4.10.60.10">
    <property type="entry name" value="Zinc finger, CCHC-type"/>
    <property type="match status" value="1"/>
</dbReference>